<evidence type="ECO:0000256" key="3">
    <source>
        <dbReference type="ARBA" id="ARBA00022448"/>
    </source>
</evidence>
<sequence length="187" mass="19720">MRLRDMILAAMFAAIVAALGVFPPITLPFTPVPITAQTFGVMLAGAVLGARLGGISLSIFVLLVAIGAPILSGGRGGIPTLIGPSGGYILSWPIAALVIGFFVDRFRDKLKLWNMILFNFIGGILVVYLGGISYLAFVSDMSWWVAANSALIYIPGDAVKAVLSGMLALQLHKTAPVAKLHKEQRAA</sequence>
<dbReference type="Pfam" id="PF02632">
    <property type="entry name" value="BioY"/>
    <property type="match status" value="1"/>
</dbReference>
<gene>
    <name evidence="10" type="ORF">JOC86_002945</name>
</gene>
<dbReference type="RefSeq" id="WP_205173618.1">
    <property type="nucleotide sequence ID" value="NZ_JAFBDZ010000003.1"/>
</dbReference>
<comment type="similarity">
    <text evidence="2 8">Belongs to the BioY family.</text>
</comment>
<organism evidence="10 11">
    <name type="scientific">Rossellomorea pakistanensis</name>
    <dbReference type="NCBI Taxonomy" id="992288"/>
    <lineage>
        <taxon>Bacteria</taxon>
        <taxon>Bacillati</taxon>
        <taxon>Bacillota</taxon>
        <taxon>Bacilli</taxon>
        <taxon>Bacillales</taxon>
        <taxon>Bacillaceae</taxon>
        <taxon>Rossellomorea</taxon>
    </lineage>
</organism>
<evidence type="ECO:0000256" key="8">
    <source>
        <dbReference type="PIRNR" id="PIRNR016661"/>
    </source>
</evidence>
<keyword evidence="6 9" id="KW-1133">Transmembrane helix</keyword>
<keyword evidence="5 9" id="KW-0812">Transmembrane</keyword>
<dbReference type="PANTHER" id="PTHR34295:SF4">
    <property type="entry name" value="BIOTIN TRANSPORTER BIOY-RELATED"/>
    <property type="match status" value="1"/>
</dbReference>
<name>A0ABS2NEW1_9BACI</name>
<evidence type="ECO:0000256" key="2">
    <source>
        <dbReference type="ARBA" id="ARBA00010692"/>
    </source>
</evidence>
<reference evidence="10 11" key="1">
    <citation type="submission" date="2021-01" db="EMBL/GenBank/DDBJ databases">
        <title>Genomic Encyclopedia of Type Strains, Phase IV (KMG-IV): sequencing the most valuable type-strain genomes for metagenomic binning, comparative biology and taxonomic classification.</title>
        <authorList>
            <person name="Goeker M."/>
        </authorList>
    </citation>
    <scope>NUCLEOTIDE SEQUENCE [LARGE SCALE GENOMIC DNA]</scope>
    <source>
        <strain evidence="10 11">DSM 24834</strain>
    </source>
</reference>
<dbReference type="PIRSF" id="PIRSF016661">
    <property type="entry name" value="BioY"/>
    <property type="match status" value="1"/>
</dbReference>
<feature type="transmembrane region" description="Helical" evidence="9">
    <location>
        <begin position="39"/>
        <end position="66"/>
    </location>
</feature>
<dbReference type="InterPro" id="IPR003784">
    <property type="entry name" value="BioY"/>
</dbReference>
<keyword evidence="3 8" id="KW-0813">Transport</keyword>
<feature type="transmembrane region" description="Helical" evidence="9">
    <location>
        <begin position="6"/>
        <end position="27"/>
    </location>
</feature>
<evidence type="ECO:0000256" key="1">
    <source>
        <dbReference type="ARBA" id="ARBA00004651"/>
    </source>
</evidence>
<evidence type="ECO:0000256" key="7">
    <source>
        <dbReference type="ARBA" id="ARBA00023136"/>
    </source>
</evidence>
<dbReference type="Proteomes" id="UP001646157">
    <property type="component" value="Unassembled WGS sequence"/>
</dbReference>
<evidence type="ECO:0000256" key="4">
    <source>
        <dbReference type="ARBA" id="ARBA00022475"/>
    </source>
</evidence>
<feature type="transmembrane region" description="Helical" evidence="9">
    <location>
        <begin position="115"/>
        <end position="137"/>
    </location>
</feature>
<keyword evidence="11" id="KW-1185">Reference proteome</keyword>
<evidence type="ECO:0000256" key="6">
    <source>
        <dbReference type="ARBA" id="ARBA00022989"/>
    </source>
</evidence>
<dbReference type="PANTHER" id="PTHR34295">
    <property type="entry name" value="BIOTIN TRANSPORTER BIOY"/>
    <property type="match status" value="1"/>
</dbReference>
<keyword evidence="7 8" id="KW-0472">Membrane</keyword>
<evidence type="ECO:0000313" key="10">
    <source>
        <dbReference type="EMBL" id="MBM7586393.1"/>
    </source>
</evidence>
<proteinExistence type="inferred from homology"/>
<comment type="caution">
    <text evidence="10">The sequence shown here is derived from an EMBL/GenBank/DDBJ whole genome shotgun (WGS) entry which is preliminary data.</text>
</comment>
<feature type="transmembrane region" description="Helical" evidence="9">
    <location>
        <begin position="86"/>
        <end position="103"/>
    </location>
</feature>
<comment type="subcellular location">
    <subcellularLocation>
        <location evidence="1 8">Cell membrane</location>
        <topology evidence="1 8">Multi-pass membrane protein</topology>
    </subcellularLocation>
</comment>
<evidence type="ECO:0000256" key="5">
    <source>
        <dbReference type="ARBA" id="ARBA00022692"/>
    </source>
</evidence>
<keyword evidence="4 8" id="KW-1003">Cell membrane</keyword>
<accession>A0ABS2NEW1</accession>
<evidence type="ECO:0000256" key="9">
    <source>
        <dbReference type="SAM" id="Phobius"/>
    </source>
</evidence>
<protein>
    <recommendedName>
        <fullName evidence="8">Biotin transporter</fullName>
    </recommendedName>
</protein>
<evidence type="ECO:0000313" key="11">
    <source>
        <dbReference type="Proteomes" id="UP001646157"/>
    </source>
</evidence>
<dbReference type="EMBL" id="JAFBDZ010000003">
    <property type="protein sequence ID" value="MBM7586393.1"/>
    <property type="molecule type" value="Genomic_DNA"/>
</dbReference>
<dbReference type="Gene3D" id="1.10.1760.20">
    <property type="match status" value="1"/>
</dbReference>